<dbReference type="InterPro" id="IPR036388">
    <property type="entry name" value="WH-like_DNA-bd_sf"/>
</dbReference>
<evidence type="ECO:0000256" key="6">
    <source>
        <dbReference type="ARBA" id="ARBA00022833"/>
    </source>
</evidence>
<keyword evidence="6 16" id="KW-0862">Zinc</keyword>
<evidence type="ECO:0000256" key="11">
    <source>
        <dbReference type="ARBA" id="ARBA00023204"/>
    </source>
</evidence>
<comment type="caution">
    <text evidence="20">The sequence shown here is derived from an EMBL/GenBank/DDBJ whole genome shotgun (WGS) entry which is preliminary data.</text>
</comment>
<dbReference type="InterPro" id="IPR004026">
    <property type="entry name" value="Ada_DNA_repair_Zn-bd"/>
</dbReference>
<comment type="catalytic activity">
    <reaction evidence="1">
        <text>a 4-O-methyl-thymidine in DNA + L-cysteinyl-[protein] = a thymidine in DNA + S-methyl-L-cysteinyl-[protein]</text>
        <dbReference type="Rhea" id="RHEA:53428"/>
        <dbReference type="Rhea" id="RHEA-COMP:10131"/>
        <dbReference type="Rhea" id="RHEA-COMP:10132"/>
        <dbReference type="Rhea" id="RHEA-COMP:13555"/>
        <dbReference type="Rhea" id="RHEA-COMP:13556"/>
        <dbReference type="ChEBI" id="CHEBI:29950"/>
        <dbReference type="ChEBI" id="CHEBI:82612"/>
        <dbReference type="ChEBI" id="CHEBI:137386"/>
        <dbReference type="ChEBI" id="CHEBI:137387"/>
        <dbReference type="EC" id="2.1.1.63"/>
    </reaction>
</comment>
<dbReference type="PROSITE" id="PS01124">
    <property type="entry name" value="HTH_ARAC_FAMILY_2"/>
    <property type="match status" value="1"/>
</dbReference>
<keyword evidence="10" id="KW-0804">Transcription</keyword>
<dbReference type="PROSITE" id="PS00041">
    <property type="entry name" value="HTH_ARAC_FAMILY_1"/>
    <property type="match status" value="2"/>
</dbReference>
<evidence type="ECO:0000259" key="18">
    <source>
        <dbReference type="PROSITE" id="PS01124"/>
    </source>
</evidence>
<proteinExistence type="inferred from homology"/>
<evidence type="ECO:0000256" key="4">
    <source>
        <dbReference type="ARBA" id="ARBA00022723"/>
    </source>
</evidence>
<dbReference type="EMBL" id="MSAE01000013">
    <property type="protein sequence ID" value="PUX15558.1"/>
    <property type="molecule type" value="Genomic_DNA"/>
</dbReference>
<dbReference type="InterPro" id="IPR008332">
    <property type="entry name" value="MethylG_MeTrfase_N"/>
</dbReference>
<dbReference type="GO" id="GO:0032259">
    <property type="term" value="P:methylation"/>
    <property type="evidence" value="ECO:0007669"/>
    <property type="project" value="UniProtKB-KW"/>
</dbReference>
<dbReference type="InterPro" id="IPR016221">
    <property type="entry name" value="Bifunct_regulatory_prot_Ada"/>
</dbReference>
<keyword evidence="5" id="KW-0227">DNA damage</keyword>
<feature type="binding site" evidence="16">
    <location>
        <position position="45"/>
    </location>
    <ligand>
        <name>DNA</name>
        <dbReference type="ChEBI" id="CHEBI:16991"/>
    </ligand>
</feature>
<feature type="binding site" evidence="17">
    <location>
        <position position="42"/>
    </location>
    <ligand>
        <name>Zn(2+)</name>
        <dbReference type="ChEBI" id="CHEBI:29105"/>
    </ligand>
</feature>
<dbReference type="EMBL" id="WAGD01000038">
    <property type="protein sequence ID" value="KAB0876955.1"/>
    <property type="molecule type" value="Genomic_DNA"/>
</dbReference>
<evidence type="ECO:0000256" key="15">
    <source>
        <dbReference type="PIRSR" id="PIRSR000409-1"/>
    </source>
</evidence>
<dbReference type="Pfam" id="PF12833">
    <property type="entry name" value="HTH_18"/>
    <property type="match status" value="1"/>
</dbReference>
<dbReference type="CDD" id="cd06445">
    <property type="entry name" value="ATase"/>
    <property type="match status" value="1"/>
</dbReference>
<evidence type="ECO:0000313" key="19">
    <source>
        <dbReference type="EMBL" id="KAB0876955.1"/>
    </source>
</evidence>
<feature type="binding site" evidence="17">
    <location>
        <position position="38"/>
    </location>
    <ligand>
        <name>Zn(2+)</name>
        <dbReference type="ChEBI" id="CHEBI:29105"/>
    </ligand>
</feature>
<dbReference type="SUPFAM" id="SSF53155">
    <property type="entry name" value="Methylated DNA-protein cysteine methyltransferase domain"/>
    <property type="match status" value="1"/>
</dbReference>
<keyword evidence="22" id="KW-1185">Reference proteome</keyword>
<dbReference type="FunFam" id="1.10.10.10:FF:000410">
    <property type="entry name" value="ADA regulatory protein, putative"/>
    <property type="match status" value="1"/>
</dbReference>
<protein>
    <recommendedName>
        <fullName evidence="14">Regulatory protein of adaptive response</fullName>
    </recommendedName>
</protein>
<dbReference type="GO" id="GO:0008270">
    <property type="term" value="F:zinc ion binding"/>
    <property type="evidence" value="ECO:0007669"/>
    <property type="project" value="InterPro"/>
</dbReference>
<feature type="binding site" evidence="17">
    <location>
        <position position="69"/>
    </location>
    <ligand>
        <name>Zn(2+)</name>
        <dbReference type="ChEBI" id="CHEBI:29105"/>
    </ligand>
</feature>
<dbReference type="Gene3D" id="1.10.10.10">
    <property type="entry name" value="Winged helix-like DNA-binding domain superfamily/Winged helix DNA-binding domain"/>
    <property type="match status" value="1"/>
</dbReference>
<dbReference type="GO" id="GO:0006307">
    <property type="term" value="P:DNA alkylation repair"/>
    <property type="evidence" value="ECO:0007669"/>
    <property type="project" value="UniProtKB-ARBA"/>
</dbReference>
<keyword evidence="9" id="KW-0010">Activator</keyword>
<dbReference type="SUPFAM" id="SSF46767">
    <property type="entry name" value="Methylated DNA-protein cysteine methyltransferase, C-terminal domain"/>
    <property type="match status" value="1"/>
</dbReference>
<dbReference type="GO" id="GO:0003700">
    <property type="term" value="F:DNA-binding transcription factor activity"/>
    <property type="evidence" value="ECO:0007669"/>
    <property type="project" value="InterPro"/>
</dbReference>
<dbReference type="Pfam" id="PF02805">
    <property type="entry name" value="Ada_Zn_binding"/>
    <property type="match status" value="1"/>
</dbReference>
<dbReference type="GO" id="GO:0003908">
    <property type="term" value="F:methylated-DNA-[protein]-cysteine S-methyltransferase activity"/>
    <property type="evidence" value="ECO:0007669"/>
    <property type="project" value="UniProtKB-EC"/>
</dbReference>
<dbReference type="InterPro" id="IPR035451">
    <property type="entry name" value="Ada-like_dom_sf"/>
</dbReference>
<dbReference type="RefSeq" id="WP_075192881.1">
    <property type="nucleotide sequence ID" value="NZ_JADKNN010000050.1"/>
</dbReference>
<evidence type="ECO:0000313" key="22">
    <source>
        <dbReference type="Proteomes" id="UP000469927"/>
    </source>
</evidence>
<feature type="domain" description="HTH araC/xylS-type" evidence="18">
    <location>
        <begin position="85"/>
        <end position="184"/>
    </location>
</feature>
<keyword evidence="3 20" id="KW-0808">Transferase</keyword>
<evidence type="ECO:0000313" key="20">
    <source>
        <dbReference type="EMBL" id="PUX15558.1"/>
    </source>
</evidence>
<dbReference type="Gene3D" id="1.10.10.60">
    <property type="entry name" value="Homeodomain-like"/>
    <property type="match status" value="1"/>
</dbReference>
<reference evidence="19 22" key="2">
    <citation type="submission" date="2019-08" db="EMBL/GenBank/DDBJ databases">
        <title>Prevalence, distribution, and phylogeny of type two toxin-antitoxin genes possessed by Cronobacter species where C. sakazakii homologs follow sequence type lineages.</title>
        <authorList>
            <person name="Finkelstein S."/>
            <person name="Negrete F."/>
            <person name="Jang H."/>
            <person name="Gopinath G.R."/>
            <person name="Tall B.D."/>
        </authorList>
    </citation>
    <scope>NUCLEOTIDE SEQUENCE [LARGE SCALE GENOMIC DNA]</scope>
    <source>
        <strain evidence="19 22">MOD1_GK1257</strain>
    </source>
</reference>
<feature type="active site" description="Nucleophile; methyl group acceptor from either O6-methylguanine or O4-methylthymine" evidence="15">
    <location>
        <position position="322"/>
    </location>
</feature>
<dbReference type="InterPro" id="IPR009057">
    <property type="entry name" value="Homeodomain-like_sf"/>
</dbReference>
<dbReference type="PANTHER" id="PTHR10815">
    <property type="entry name" value="METHYLATED-DNA--PROTEIN-CYSTEINE METHYLTRANSFERASE"/>
    <property type="match status" value="1"/>
</dbReference>
<comment type="catalytic activity">
    <reaction evidence="12">
        <text>a 6-O-methyl-2'-deoxyguanosine in DNA + L-cysteinyl-[protein] = S-methyl-L-cysteinyl-[protein] + a 2'-deoxyguanosine in DNA</text>
        <dbReference type="Rhea" id="RHEA:24000"/>
        <dbReference type="Rhea" id="RHEA-COMP:10131"/>
        <dbReference type="Rhea" id="RHEA-COMP:10132"/>
        <dbReference type="Rhea" id="RHEA-COMP:11367"/>
        <dbReference type="Rhea" id="RHEA-COMP:11368"/>
        <dbReference type="ChEBI" id="CHEBI:29950"/>
        <dbReference type="ChEBI" id="CHEBI:82612"/>
        <dbReference type="ChEBI" id="CHEBI:85445"/>
        <dbReference type="ChEBI" id="CHEBI:85448"/>
        <dbReference type="EC" id="2.1.1.63"/>
    </reaction>
</comment>
<keyword evidence="8 20" id="KW-0238">DNA-binding</keyword>
<feature type="binding site" evidence="17">
    <location>
        <position position="72"/>
    </location>
    <ligand>
        <name>Zn(2+)</name>
        <dbReference type="ChEBI" id="CHEBI:29105"/>
    </ligand>
</feature>
<dbReference type="InterPro" id="IPR001497">
    <property type="entry name" value="MethylDNA_cys_MeTrfase_AS"/>
</dbReference>
<keyword evidence="7" id="KW-0805">Transcription regulation</keyword>
<evidence type="ECO:0000256" key="3">
    <source>
        <dbReference type="ARBA" id="ARBA00022679"/>
    </source>
</evidence>
<feature type="binding site" evidence="16">
    <location>
        <position position="43"/>
    </location>
    <ligand>
        <name>DNA</name>
        <dbReference type="ChEBI" id="CHEBI:16991"/>
    </ligand>
</feature>
<comment type="similarity">
    <text evidence="13">In the C-terminal section; belongs to the MGMT family.</text>
</comment>
<evidence type="ECO:0000256" key="14">
    <source>
        <dbReference type="ARBA" id="ARBA00078299"/>
    </source>
</evidence>
<dbReference type="PIRSF" id="PIRSF000409">
    <property type="entry name" value="Ada"/>
    <property type="match status" value="1"/>
</dbReference>
<dbReference type="NCBIfam" id="NF011964">
    <property type="entry name" value="PRK15435.1"/>
    <property type="match status" value="1"/>
</dbReference>
<dbReference type="SUPFAM" id="SSF57884">
    <property type="entry name" value="Ada DNA repair protein, N-terminal domain (N-Ada 10)"/>
    <property type="match status" value="1"/>
</dbReference>
<dbReference type="PANTHER" id="PTHR10815:SF14">
    <property type="entry name" value="BIFUNCTIONAL TRANSCRIPTIONAL ACTIVATOR_DNA REPAIR ENZYME ADA"/>
    <property type="match status" value="1"/>
</dbReference>
<dbReference type="Proteomes" id="UP000244378">
    <property type="component" value="Unassembled WGS sequence"/>
</dbReference>
<dbReference type="InterPro" id="IPR014048">
    <property type="entry name" value="MethylDNA_cys_MeTrfase_DNA-bd"/>
</dbReference>
<dbReference type="Gene3D" id="3.40.10.10">
    <property type="entry name" value="DNA Methylphosphotriester Repair Domain"/>
    <property type="match status" value="1"/>
</dbReference>
<feature type="binding site" evidence="16">
    <location>
        <position position="34"/>
    </location>
    <ligand>
        <name>DNA</name>
        <dbReference type="ChEBI" id="CHEBI:16991"/>
    </ligand>
</feature>
<reference evidence="20 21" key="1">
    <citation type="submission" date="2016-12" db="EMBL/GenBank/DDBJ databases">
        <title>Analysis of the Molecular Diversity Among Cronobacter Species Isolated from Filth Flies Using a Pan Genomic DNA Microarray.</title>
        <authorList>
            <person name="Pava-Ripoll M."/>
            <person name="Tall B."/>
            <person name="Farber J."/>
            <person name="Fanning S."/>
            <person name="Lehner A."/>
            <person name="Stephan R."/>
            <person name="Pagotto F."/>
            <person name="Iverson C."/>
            <person name="Ziobro G."/>
            <person name="Miller A."/>
            <person name="Pearson R."/>
            <person name="Yan Q."/>
            <person name="Kim M."/>
            <person name="Jeong S."/>
            <person name="Park J."/>
            <person name="Jun S."/>
            <person name="Choi H."/>
            <person name="Chung T."/>
            <person name="Yoo Y."/>
            <person name="Park E."/>
            <person name="Hwang S."/>
            <person name="Lee B."/>
            <person name="Sathyamoorthy V."/>
            <person name="Carter L."/>
            <person name="Mammel M."/>
            <person name="Jackson S."/>
            <person name="Kothary M."/>
            <person name="Patel I."/>
            <person name="Grim C."/>
            <person name="Gopinath G."/>
            <person name="Gangiredla J."/>
            <person name="Chase H."/>
        </authorList>
    </citation>
    <scope>NUCLEOTIDE SEQUENCE [LARGE SCALE GENOMIC DNA]</scope>
    <source>
        <strain evidence="20 21">MOD1-Md1s</strain>
    </source>
</reference>
<evidence type="ECO:0000256" key="1">
    <source>
        <dbReference type="ARBA" id="ARBA00001286"/>
    </source>
</evidence>
<evidence type="ECO:0000256" key="9">
    <source>
        <dbReference type="ARBA" id="ARBA00023159"/>
    </source>
</evidence>
<accession>A0A2T7AUY4</accession>
<dbReference type="Gene3D" id="3.30.160.70">
    <property type="entry name" value="Methylated DNA-protein cysteine methyltransferase domain"/>
    <property type="match status" value="1"/>
</dbReference>
<evidence type="ECO:0000256" key="12">
    <source>
        <dbReference type="ARBA" id="ARBA00049348"/>
    </source>
</evidence>
<evidence type="ECO:0000256" key="2">
    <source>
        <dbReference type="ARBA" id="ARBA00022603"/>
    </source>
</evidence>
<keyword evidence="2 20" id="KW-0489">Methyltransferase</keyword>
<gene>
    <name evidence="19" type="primary">ada</name>
    <name evidence="20" type="ORF">AUN14_07635</name>
    <name evidence="19" type="ORF">FZI19_13130</name>
</gene>
<dbReference type="Pfam" id="PF02870">
    <property type="entry name" value="Methyltransf_1N"/>
    <property type="match status" value="1"/>
</dbReference>
<feature type="active site" description="Nucleophile; methyl group acceptor from methylphosphotriester" evidence="15">
    <location>
        <position position="38"/>
    </location>
</feature>
<dbReference type="Pfam" id="PF01035">
    <property type="entry name" value="DNA_binding_1"/>
    <property type="match status" value="1"/>
</dbReference>
<sequence>MNVADFTSEHARWQAVENRDARADNAFVFAVVTTGIFCRPSCRARRPLRANVRFYPDAAAACAAGFRPCKRCQPAGLTPQAQKAQRIAAACRLMAQSETPLTLAALADSAAMSPFHFHREFKAVTGMTPKAWQNALRAQKLQTALREGMTVTDSLWEAGFSSGSALYREADRALGMSPRQYRRGGEQMTIRYAIAPCEAGLCLVAASDRGLCAVLLADDAAALEAELAAIFPHAQRLAPDAAFAAQVAQVTAWIDAPQGELALPLDLRGTAFQLRVWQALQAVPPGSTISYQQLAARTGNPQAVRAVARACAANKLAIVVPCHRVVRRDGALSGYRWGAARKARLLAREREQET</sequence>
<dbReference type="SUPFAM" id="SSF46689">
    <property type="entry name" value="Homeodomain-like"/>
    <property type="match status" value="1"/>
</dbReference>
<evidence type="ECO:0000256" key="17">
    <source>
        <dbReference type="PIRSR" id="PIRSR000409-3"/>
    </source>
</evidence>
<dbReference type="PROSITE" id="PS00374">
    <property type="entry name" value="MGMT"/>
    <property type="match status" value="1"/>
</dbReference>
<dbReference type="InterPro" id="IPR036631">
    <property type="entry name" value="MGMT_N_sf"/>
</dbReference>
<evidence type="ECO:0000256" key="7">
    <source>
        <dbReference type="ARBA" id="ARBA00023015"/>
    </source>
</evidence>
<dbReference type="InterPro" id="IPR036217">
    <property type="entry name" value="MethylDNA_cys_MeTrfase_DNAb"/>
</dbReference>
<evidence type="ECO:0000256" key="16">
    <source>
        <dbReference type="PIRSR" id="PIRSR000409-2"/>
    </source>
</evidence>
<dbReference type="AlphaFoldDB" id="A0A2T7AUY4"/>
<dbReference type="SMART" id="SM00342">
    <property type="entry name" value="HTH_ARAC"/>
    <property type="match status" value="1"/>
</dbReference>
<evidence type="ECO:0000256" key="13">
    <source>
        <dbReference type="ARBA" id="ARBA00060908"/>
    </source>
</evidence>
<name>A0A2T7AUY4_9ENTR</name>
<evidence type="ECO:0000256" key="8">
    <source>
        <dbReference type="ARBA" id="ARBA00023125"/>
    </source>
</evidence>
<evidence type="ECO:0000256" key="5">
    <source>
        <dbReference type="ARBA" id="ARBA00022763"/>
    </source>
</evidence>
<evidence type="ECO:0000256" key="10">
    <source>
        <dbReference type="ARBA" id="ARBA00023163"/>
    </source>
</evidence>
<organism evidence="20 21">
    <name type="scientific">Cronobacter muytjensii</name>
    <dbReference type="NCBI Taxonomy" id="413501"/>
    <lineage>
        <taxon>Bacteria</taxon>
        <taxon>Pseudomonadati</taxon>
        <taxon>Pseudomonadota</taxon>
        <taxon>Gammaproteobacteria</taxon>
        <taxon>Enterobacterales</taxon>
        <taxon>Enterobacteriaceae</taxon>
        <taxon>Cronobacter</taxon>
    </lineage>
</organism>
<comment type="cofactor">
    <cofactor evidence="16">
        <name>Zn(2+)</name>
        <dbReference type="ChEBI" id="CHEBI:29105"/>
    </cofactor>
    <text evidence="16">Binds 1 zinc ion per subunit.</text>
</comment>
<evidence type="ECO:0000313" key="21">
    <source>
        <dbReference type="Proteomes" id="UP000244378"/>
    </source>
</evidence>
<feature type="binding site" evidence="16">
    <location>
        <position position="67"/>
    </location>
    <ligand>
        <name>DNA</name>
        <dbReference type="ChEBI" id="CHEBI:16991"/>
    </ligand>
</feature>
<dbReference type="OrthoDB" id="9802228at2"/>
<dbReference type="Proteomes" id="UP000469927">
    <property type="component" value="Unassembled WGS sequence"/>
</dbReference>
<keyword evidence="4 16" id="KW-0479">Metal-binding</keyword>
<keyword evidence="11" id="KW-0234">DNA repair</keyword>
<dbReference type="InterPro" id="IPR018062">
    <property type="entry name" value="HTH_AraC-typ_CS"/>
</dbReference>
<dbReference type="NCBIfam" id="TIGR00589">
    <property type="entry name" value="ogt"/>
    <property type="match status" value="1"/>
</dbReference>
<dbReference type="GO" id="GO:0043565">
    <property type="term" value="F:sequence-specific DNA binding"/>
    <property type="evidence" value="ECO:0007669"/>
    <property type="project" value="InterPro"/>
</dbReference>
<dbReference type="FunFam" id="3.40.10.10:FF:000001">
    <property type="entry name" value="DNA-3-methyladenine glycosylase 2"/>
    <property type="match status" value="1"/>
</dbReference>
<dbReference type="InterPro" id="IPR018060">
    <property type="entry name" value="HTH_AraC"/>
</dbReference>